<keyword evidence="12" id="KW-0333">Golgi apparatus</keyword>
<accession>A0A834RI54</accession>
<comment type="function">
    <text evidence="19">Escort protein required for cholesterol as well as lipid homeostasis. Regulates export of the SCAP-SREBP complex from the endoplasmic reticulum to the Golgi upon low cholesterol, thereby regulating the processing of sterol regulatory element-binding proteins (SREBPs) SREBF1/SREBP1 and SREBF2/SREBP2. At high sterol concentrations, formation of a ternary complex with INSIG (INSIG1 or INSIG2) leads to mask the ER export signal in SCAP, promoting retention of the complex in the endoplasmic reticulum. Low sterol concentrations trigger release of INSIG, a conformational change in the SSD domain of SCAP, unmasking of the ER export signal, promoting recruitment into COPII-coated vesicles and transport of the SCAP-SREBP to the Golgi: in the Golgi, SREBPs are then processed, releasing the transcription factor fragment of SREBPs from the membrane, its import into the nucleus and up-regulation of LDLR, INSIG1 and the mevalonate pathway. Binds cholesterol via its SSD domain.</text>
</comment>
<keyword evidence="14" id="KW-0446">Lipid-binding</keyword>
<evidence type="ECO:0000256" key="2">
    <source>
        <dbReference type="ARBA" id="ARBA00004557"/>
    </source>
</evidence>
<evidence type="ECO:0000256" key="10">
    <source>
        <dbReference type="ARBA" id="ARBA00022824"/>
    </source>
</evidence>
<keyword evidence="13" id="KW-0443">Lipid metabolism</keyword>
<evidence type="ECO:0000256" key="1">
    <source>
        <dbReference type="ARBA" id="ARBA00004477"/>
    </source>
</evidence>
<feature type="transmembrane region" description="Helical" evidence="20">
    <location>
        <begin position="459"/>
        <end position="482"/>
    </location>
</feature>
<comment type="similarity">
    <text evidence="4">Belongs to the WD repeat SCAP family.</text>
</comment>
<keyword evidence="15 20" id="KW-0472">Membrane</keyword>
<gene>
    <name evidence="22" type="ORF">SSS_6228</name>
</gene>
<evidence type="ECO:0000256" key="12">
    <source>
        <dbReference type="ARBA" id="ARBA00023034"/>
    </source>
</evidence>
<dbReference type="GO" id="GO:0000139">
    <property type="term" value="C:Golgi membrane"/>
    <property type="evidence" value="ECO:0007669"/>
    <property type="project" value="UniProtKB-SubCell"/>
</dbReference>
<dbReference type="GO" id="GO:0032936">
    <property type="term" value="C:SREBP-SCAP complex"/>
    <property type="evidence" value="ECO:0007669"/>
    <property type="project" value="TreeGrafter"/>
</dbReference>
<feature type="transmembrane region" description="Helical" evidence="20">
    <location>
        <begin position="527"/>
        <end position="547"/>
    </location>
</feature>
<evidence type="ECO:0000256" key="16">
    <source>
        <dbReference type="ARBA" id="ARBA00023166"/>
    </source>
</evidence>
<evidence type="ECO:0000256" key="9">
    <source>
        <dbReference type="ARBA" id="ARBA00022737"/>
    </source>
</evidence>
<reference evidence="22" key="2">
    <citation type="submission" date="2020-01" db="EMBL/GenBank/DDBJ databases">
        <authorList>
            <person name="Korhonen P.K.K."/>
            <person name="Guangxu M.G."/>
            <person name="Wang T.W."/>
            <person name="Stroehlein A.J.S."/>
            <person name="Young N.D."/>
            <person name="Ang C.-S.A."/>
            <person name="Fernando D.W.F."/>
            <person name="Lu H.L."/>
            <person name="Taylor S.T."/>
            <person name="Ehtesham M.E.M."/>
            <person name="Najaraj S.H.N."/>
            <person name="Harsha G.H.G."/>
            <person name="Madugundu A.M."/>
            <person name="Renuse S.R."/>
            <person name="Holt D.H."/>
            <person name="Pandey A.P."/>
            <person name="Papenfuss A.P."/>
            <person name="Gasser R.B.G."/>
            <person name="Fischer K.F."/>
        </authorList>
    </citation>
    <scope>NUCLEOTIDE SEQUENCE</scope>
    <source>
        <strain evidence="22">SSS_KF_BRIS2020</strain>
    </source>
</reference>
<organism evidence="22">
    <name type="scientific">Sarcoptes scabiei</name>
    <name type="common">Itch mite</name>
    <name type="synonym">Acarus scabiei</name>
    <dbReference type="NCBI Taxonomy" id="52283"/>
    <lineage>
        <taxon>Eukaryota</taxon>
        <taxon>Metazoa</taxon>
        <taxon>Ecdysozoa</taxon>
        <taxon>Arthropoda</taxon>
        <taxon>Chelicerata</taxon>
        <taxon>Arachnida</taxon>
        <taxon>Acari</taxon>
        <taxon>Acariformes</taxon>
        <taxon>Sarcoptiformes</taxon>
        <taxon>Astigmata</taxon>
        <taxon>Psoroptidia</taxon>
        <taxon>Sarcoptoidea</taxon>
        <taxon>Sarcoptidae</taxon>
        <taxon>Sarcoptinae</taxon>
        <taxon>Sarcoptes</taxon>
    </lineage>
</organism>
<proteinExistence type="inferred from homology"/>
<evidence type="ECO:0000256" key="4">
    <source>
        <dbReference type="ARBA" id="ARBA00007410"/>
    </source>
</evidence>
<feature type="transmembrane region" description="Helical" evidence="20">
    <location>
        <begin position="601"/>
        <end position="621"/>
    </location>
</feature>
<dbReference type="GO" id="GO:0005789">
    <property type="term" value="C:endoplasmic reticulum membrane"/>
    <property type="evidence" value="ECO:0007669"/>
    <property type="project" value="UniProtKB-SubCell"/>
</dbReference>
<feature type="transmembrane region" description="Helical" evidence="20">
    <location>
        <begin position="503"/>
        <end position="521"/>
    </location>
</feature>
<keyword evidence="9" id="KW-0677">Repeat</keyword>
<dbReference type="InterPro" id="IPR057041">
    <property type="entry name" value="SCAP_N"/>
</dbReference>
<evidence type="ECO:0000313" key="24">
    <source>
        <dbReference type="Proteomes" id="UP000070412"/>
    </source>
</evidence>
<feature type="domain" description="SSD" evidence="21">
    <location>
        <begin position="392"/>
        <end position="549"/>
    </location>
</feature>
<dbReference type="Pfam" id="PF12349">
    <property type="entry name" value="Sterol-sensing"/>
    <property type="match status" value="1"/>
</dbReference>
<dbReference type="InterPro" id="IPR053958">
    <property type="entry name" value="HMGCR/SNAP/NPC1-like_SSD"/>
</dbReference>
<evidence type="ECO:0000256" key="13">
    <source>
        <dbReference type="ARBA" id="ARBA00023098"/>
    </source>
</evidence>
<dbReference type="PANTHER" id="PTHR46378">
    <property type="entry name" value="STEROL REGULATORY ELEMENT-BINDING PROTEIN CLEAVAGE-ACTIVATING PROTEIN"/>
    <property type="match status" value="1"/>
</dbReference>
<dbReference type="GO" id="GO:0008203">
    <property type="term" value="P:cholesterol metabolic process"/>
    <property type="evidence" value="ECO:0007669"/>
    <property type="project" value="UniProtKB-KW"/>
</dbReference>
<feature type="transmembrane region" description="Helical" evidence="20">
    <location>
        <begin position="392"/>
        <end position="410"/>
    </location>
</feature>
<dbReference type="GO" id="GO:0012507">
    <property type="term" value="C:ER to Golgi transport vesicle membrane"/>
    <property type="evidence" value="ECO:0007669"/>
    <property type="project" value="UniProtKB-SubCell"/>
</dbReference>
<dbReference type="InterPro" id="IPR036322">
    <property type="entry name" value="WD40_repeat_dom_sf"/>
</dbReference>
<dbReference type="InterPro" id="IPR000731">
    <property type="entry name" value="SSD"/>
</dbReference>
<reference evidence="23" key="3">
    <citation type="submission" date="2022-06" db="UniProtKB">
        <authorList>
            <consortium name="EnsemblMetazoa"/>
        </authorList>
    </citation>
    <scope>IDENTIFICATION</scope>
</reference>
<evidence type="ECO:0000256" key="5">
    <source>
        <dbReference type="ARBA" id="ARBA00019541"/>
    </source>
</evidence>
<keyword evidence="11 20" id="KW-1133">Transmembrane helix</keyword>
<dbReference type="OrthoDB" id="361494at2759"/>
<dbReference type="EMBL" id="WVUK01000054">
    <property type="protein sequence ID" value="KAF7493973.1"/>
    <property type="molecule type" value="Genomic_DNA"/>
</dbReference>
<feature type="transmembrane region" description="Helical" evidence="20">
    <location>
        <begin position="92"/>
        <end position="110"/>
    </location>
</feature>
<dbReference type="SMART" id="SM00320">
    <property type="entry name" value="WD40"/>
    <property type="match status" value="5"/>
</dbReference>
<dbReference type="Pfam" id="PF24006">
    <property type="entry name" value="SCAP_N"/>
    <property type="match status" value="1"/>
</dbReference>
<keyword evidence="7" id="KW-0853">WD repeat</keyword>
<evidence type="ECO:0000256" key="17">
    <source>
        <dbReference type="ARBA" id="ARBA00023180"/>
    </source>
</evidence>
<evidence type="ECO:0000256" key="19">
    <source>
        <dbReference type="ARBA" id="ARBA00045958"/>
    </source>
</evidence>
<dbReference type="Proteomes" id="UP000070412">
    <property type="component" value="Unassembled WGS sequence"/>
</dbReference>
<protein>
    <recommendedName>
        <fullName evidence="5">Sterol regulatory element-binding protein cleavage-activating protein</fullName>
    </recommendedName>
</protein>
<evidence type="ECO:0000313" key="23">
    <source>
        <dbReference type="EnsemblMetazoa" id="KAF7493973.1"/>
    </source>
</evidence>
<name>A0A834RI54_SARSC</name>
<dbReference type="GO" id="GO:0032933">
    <property type="term" value="P:SREBP signaling pathway"/>
    <property type="evidence" value="ECO:0007669"/>
    <property type="project" value="InterPro"/>
</dbReference>
<reference evidence="24" key="1">
    <citation type="journal article" date="2020" name="PLoS Negl. Trop. Dis.">
        <title>High-quality nuclear genome for Sarcoptes scabiei-A critical resource for a neglected parasite.</title>
        <authorList>
            <person name="Korhonen P.K."/>
            <person name="Gasser R.B."/>
            <person name="Ma G."/>
            <person name="Wang T."/>
            <person name="Stroehlein A.J."/>
            <person name="Young N.D."/>
            <person name="Ang C.S."/>
            <person name="Fernando D.D."/>
            <person name="Lu H.C."/>
            <person name="Taylor S."/>
            <person name="Reynolds S.L."/>
            <person name="Mofiz E."/>
            <person name="Najaraj S.H."/>
            <person name="Gowda H."/>
            <person name="Madugundu A."/>
            <person name="Renuse S."/>
            <person name="Holt D."/>
            <person name="Pandey A."/>
            <person name="Papenfuss A.T."/>
            <person name="Fischer K."/>
        </authorList>
    </citation>
    <scope>NUCLEOTIDE SEQUENCE [LARGE SCALE GENOMIC DNA]</scope>
</reference>
<keyword evidence="18" id="KW-0753">Steroid metabolism</keyword>
<keyword evidence="6" id="KW-0153">Cholesterol metabolism</keyword>
<evidence type="ECO:0000256" key="7">
    <source>
        <dbReference type="ARBA" id="ARBA00022574"/>
    </source>
</evidence>
<evidence type="ECO:0000313" key="22">
    <source>
        <dbReference type="EMBL" id="KAF7493973.1"/>
    </source>
</evidence>
<evidence type="ECO:0000256" key="14">
    <source>
        <dbReference type="ARBA" id="ARBA00023121"/>
    </source>
</evidence>
<feature type="transmembrane region" description="Helical" evidence="20">
    <location>
        <begin position="422"/>
        <end position="447"/>
    </location>
</feature>
<feature type="transmembrane region" description="Helical" evidence="20">
    <location>
        <begin position="797"/>
        <end position="817"/>
    </location>
</feature>
<keyword evidence="10" id="KW-0256">Endoplasmic reticulum</keyword>
<dbReference type="GO" id="GO:0032934">
    <property type="term" value="F:sterol binding"/>
    <property type="evidence" value="ECO:0007669"/>
    <property type="project" value="InterPro"/>
</dbReference>
<dbReference type="PROSITE" id="PS50156">
    <property type="entry name" value="SSD"/>
    <property type="match status" value="1"/>
</dbReference>
<evidence type="ECO:0000256" key="11">
    <source>
        <dbReference type="ARBA" id="ARBA00022989"/>
    </source>
</evidence>
<comment type="subcellular location">
    <subcellularLocation>
        <location evidence="2">Cytoplasmic vesicle</location>
        <location evidence="2">COPII-coated vesicle membrane</location>
        <topology evidence="2">Multi-pass membrane protein</topology>
    </subcellularLocation>
    <subcellularLocation>
        <location evidence="1">Endoplasmic reticulum membrane</location>
        <topology evidence="1">Multi-pass membrane protein</topology>
    </subcellularLocation>
    <subcellularLocation>
        <location evidence="3">Golgi apparatus membrane</location>
        <topology evidence="3">Multi-pass membrane protein</topology>
    </subcellularLocation>
</comment>
<feature type="transmembrane region" description="Helical" evidence="20">
    <location>
        <begin position="720"/>
        <end position="742"/>
    </location>
</feature>
<evidence type="ECO:0000256" key="20">
    <source>
        <dbReference type="SAM" id="Phobius"/>
    </source>
</evidence>
<sequence length="1338" mass="154514">MSSNCENRLSSSTDHLEKFVAFNPNRQSQNLHRQTHQRTRSVDLRLNYPPTISLSAPLKQENVNKSSIFFVIEENVSKIFYRYGLFCSRHSTLFMMASIISVALISHQMITFRAIFGSSYDVYISDFIDIDDKEPNLDKDSSSSNSLWNYFNIWPDSYVRDGKNDDSSLPPWFQSNSSFAYVLQIYIRSAVIPWTKEMQLVDALRGPFEKIFDIIKSVQNFHTKNDLDEEISLNDVCFHIFEPTFSKRYSNLWQYLPSYSCLILSPANIWLVDRNRFLQDNHFLNTLLMLKDLENSPLPSGVMHDLVFGVNFEETGIRRTYGQSRTRTITYAITMVLRRNSKKYVQELRSYLNKRFRLSSNNFDSRHQKKFANDWKNQIKHIYFHNTFTYNYIAPLLIIYLSFSLYMYYSVRKVEIISSKRLYSFCTLLTVLMSLSASFGICFRLRFNSVLIVNRFLPYFVAIISFENMLILTKSIFVNPHLDSKVLVAQALSREGVSVKKNLLIELILLSIGSFAFTPFFQECCKIAAICILSDFLIQTTFFMSFLSKLIQRINQREINKYSDKISILSNTCPLKTHFIKTPKRLKFINFLARLRLVQRFIILLLSACIGCAIYNAYLVLEQNDSVDIRTTLPAIQLPSVGQKKPFPIEEYHETSISNTIDDDQAMSSSKSFLTLLESKYFSTPLEPSLNEMESKLLFTNENKMPKILPNHHWTNLFSLYNISLIGQFISILPPILISIPVKPESIEKIRNPSDSDYNLLKKFIPTKFVDGEYKLFDEEDSEEFDRMKKSSVISDNFNIIIGLWMPSFILFVYLIVQLYQCFCTRNYAEWRSGLTSNNLLNQFRSWMKTAQLRNINHEKLFTINISMLNYDKEKLSYSSEKEFSLDNQEIDLIAATVETSLIATVSMSGDIRVYDSLTFECLGSIKRSKAKGQFSFFKAFTYEDETKSDKPNSPIVVKSEDNLLRKWFLSLENDSNHEKNTFLQEDFNEDTEKIDFRPIWSIDLFDRFVLIGCGGDDGRLEVYDAYTGRLVFVYTPETPNKTSLGITAIKSTLWGVVLARLNGQLEILELMDQYKPKNYNSIHSMSDSKTILYTSKSLIQAHKQPLSSIEIIDFTNEDEFLKIFGVRGCLITGSLDTTLKVFALENLKLIFTLRGHYGPINTAVIDSFSAATALSGCQLGQLCVWDISTGTCLFSIQAHQEAEIISITTSSLYYATAGTNNKICIWDRFSGNSIHKIDFQYNFCRNMIFLSSYILMTARKNDLVIWDINDARIICLVPLSNQENSNRSIEKNSELSILNQSVLIRNLMFTYQQKAIVCDYGYSVCIVDNPFVTKKSD</sequence>
<evidence type="ECO:0000256" key="3">
    <source>
        <dbReference type="ARBA" id="ARBA00004653"/>
    </source>
</evidence>
<keyword evidence="24" id="KW-1185">Reference proteome</keyword>
<dbReference type="EnsemblMetazoa" id="SSS_6228s_mrna">
    <property type="protein sequence ID" value="KAF7493973.1"/>
    <property type="gene ID" value="SSS_6228"/>
</dbReference>
<dbReference type="InterPro" id="IPR030225">
    <property type="entry name" value="SCAP"/>
</dbReference>
<dbReference type="SUPFAM" id="SSF50978">
    <property type="entry name" value="WD40 repeat-like"/>
    <property type="match status" value="2"/>
</dbReference>
<evidence type="ECO:0000256" key="6">
    <source>
        <dbReference type="ARBA" id="ARBA00022548"/>
    </source>
</evidence>
<dbReference type="Gene3D" id="2.130.10.10">
    <property type="entry name" value="YVTN repeat-like/Quinoprotein amine dehydrogenase"/>
    <property type="match status" value="2"/>
</dbReference>
<dbReference type="PANTHER" id="PTHR46378:SF1">
    <property type="entry name" value="STEROL REGULATORY ELEMENT-BINDING PROTEIN CLEAVAGE-ACTIVATING PROTEIN"/>
    <property type="match status" value="1"/>
</dbReference>
<dbReference type="InterPro" id="IPR015943">
    <property type="entry name" value="WD40/YVTN_repeat-like_dom_sf"/>
</dbReference>
<dbReference type="InterPro" id="IPR001680">
    <property type="entry name" value="WD40_rpt"/>
</dbReference>
<evidence type="ECO:0000256" key="15">
    <source>
        <dbReference type="ARBA" id="ARBA00023136"/>
    </source>
</evidence>
<evidence type="ECO:0000256" key="18">
    <source>
        <dbReference type="ARBA" id="ARBA00023221"/>
    </source>
</evidence>
<dbReference type="GO" id="GO:0045540">
    <property type="term" value="P:regulation of cholesterol biosynthetic process"/>
    <property type="evidence" value="ECO:0007669"/>
    <property type="project" value="TreeGrafter"/>
</dbReference>
<keyword evidence="17" id="KW-0325">Glycoprotein</keyword>
<keyword evidence="16" id="KW-1207">Sterol metabolism</keyword>
<keyword evidence="8 20" id="KW-0812">Transmembrane</keyword>
<evidence type="ECO:0000259" key="21">
    <source>
        <dbReference type="PROSITE" id="PS50156"/>
    </source>
</evidence>
<evidence type="ECO:0000256" key="8">
    <source>
        <dbReference type="ARBA" id="ARBA00022692"/>
    </source>
</evidence>